<dbReference type="PROSITE" id="PS51186">
    <property type="entry name" value="GNAT"/>
    <property type="match status" value="1"/>
</dbReference>
<evidence type="ECO:0000313" key="2">
    <source>
        <dbReference type="EMBL" id="ERG65422.1"/>
    </source>
</evidence>
<evidence type="ECO:0000313" key="3">
    <source>
        <dbReference type="Proteomes" id="UP000016462"/>
    </source>
</evidence>
<dbReference type="PANTHER" id="PTHR43233">
    <property type="entry name" value="FAMILY N-ACETYLTRANSFERASE, PUTATIVE (AFU_ORTHOLOGUE AFUA_6G03350)-RELATED"/>
    <property type="match status" value="1"/>
</dbReference>
<dbReference type="OrthoDB" id="3190820at2"/>
<dbReference type="InterPro" id="IPR053144">
    <property type="entry name" value="Acetyltransferase_Butenolide"/>
</dbReference>
<name>U1LTF1_9MICO</name>
<keyword evidence="3" id="KW-1185">Reference proteome</keyword>
<proteinExistence type="predicted"/>
<reference evidence="2 3" key="1">
    <citation type="journal article" date="2013" name="Genome Announc.">
        <title>First draft genome sequence from a member of the genus agrococcus, isolated from modern microbialites.</title>
        <authorList>
            <person name="White R.A.III."/>
            <person name="Grassa C.J."/>
            <person name="Suttle C.A."/>
        </authorList>
    </citation>
    <scope>NUCLEOTIDE SEQUENCE [LARGE SCALE GENOMIC DNA]</scope>
    <source>
        <strain evidence="2 3">RW1</strain>
    </source>
</reference>
<sequence length="140" mass="15102">MITFEDRIPTAAEQRAVAEAVGWLDHFDWATIDRSLERSLHGVVVRDGDRPVGVGRLVGDGVRYWYVQDVMVDPDASEQGIGTRIVERLLDHVRAEAPAEAVVGLFSSPEAVSVYEELGFAAATGDPLGMTLDLPGPDAA</sequence>
<feature type="domain" description="N-acetyltransferase" evidence="1">
    <location>
        <begin position="2"/>
        <end position="135"/>
    </location>
</feature>
<dbReference type="InterPro" id="IPR016181">
    <property type="entry name" value="Acyl_CoA_acyltransferase"/>
</dbReference>
<dbReference type="Proteomes" id="UP000016462">
    <property type="component" value="Unassembled WGS sequence"/>
</dbReference>
<dbReference type="CDD" id="cd04301">
    <property type="entry name" value="NAT_SF"/>
    <property type="match status" value="1"/>
</dbReference>
<dbReference type="EMBL" id="ASHR01000004">
    <property type="protein sequence ID" value="ERG65422.1"/>
    <property type="molecule type" value="Genomic_DNA"/>
</dbReference>
<dbReference type="PANTHER" id="PTHR43233:SF1">
    <property type="entry name" value="FAMILY N-ACETYLTRANSFERASE, PUTATIVE (AFU_ORTHOLOGUE AFUA_6G03350)-RELATED"/>
    <property type="match status" value="1"/>
</dbReference>
<protein>
    <recommendedName>
        <fullName evidence="1">N-acetyltransferase domain-containing protein</fullName>
    </recommendedName>
</protein>
<accession>U1LTF1</accession>
<evidence type="ECO:0000259" key="1">
    <source>
        <dbReference type="PROSITE" id="PS51186"/>
    </source>
</evidence>
<gene>
    <name evidence="2" type="ORF">L332_13355</name>
</gene>
<dbReference type="Pfam" id="PF13673">
    <property type="entry name" value="Acetyltransf_10"/>
    <property type="match status" value="1"/>
</dbReference>
<dbReference type="GO" id="GO:0016747">
    <property type="term" value="F:acyltransferase activity, transferring groups other than amino-acyl groups"/>
    <property type="evidence" value="ECO:0007669"/>
    <property type="project" value="InterPro"/>
</dbReference>
<dbReference type="SUPFAM" id="SSF55729">
    <property type="entry name" value="Acyl-CoA N-acyltransferases (Nat)"/>
    <property type="match status" value="1"/>
</dbReference>
<dbReference type="RefSeq" id="WP_021009391.1">
    <property type="nucleotide sequence ID" value="NZ_ASHR01000004.1"/>
</dbReference>
<comment type="caution">
    <text evidence="2">The sequence shown here is derived from an EMBL/GenBank/DDBJ whole genome shotgun (WGS) entry which is preliminary data.</text>
</comment>
<dbReference type="AlphaFoldDB" id="U1LTF1"/>
<dbReference type="Gene3D" id="3.40.630.30">
    <property type="match status" value="1"/>
</dbReference>
<dbReference type="InterPro" id="IPR000182">
    <property type="entry name" value="GNAT_dom"/>
</dbReference>
<organism evidence="2 3">
    <name type="scientific">Agrococcus pavilionensis RW1</name>
    <dbReference type="NCBI Taxonomy" id="1330458"/>
    <lineage>
        <taxon>Bacteria</taxon>
        <taxon>Bacillati</taxon>
        <taxon>Actinomycetota</taxon>
        <taxon>Actinomycetes</taxon>
        <taxon>Micrococcales</taxon>
        <taxon>Microbacteriaceae</taxon>
        <taxon>Agrococcus</taxon>
    </lineage>
</organism>